<feature type="region of interest" description="Disordered" evidence="1">
    <location>
        <begin position="257"/>
        <end position="298"/>
    </location>
</feature>
<gene>
    <name evidence="2" type="ORF">MUCCIDRAFT_161024</name>
</gene>
<evidence type="ECO:0000313" key="3">
    <source>
        <dbReference type="Proteomes" id="UP000077051"/>
    </source>
</evidence>
<proteinExistence type="predicted"/>
<evidence type="ECO:0008006" key="4">
    <source>
        <dbReference type="Google" id="ProtNLM"/>
    </source>
</evidence>
<dbReference type="Proteomes" id="UP000077051">
    <property type="component" value="Unassembled WGS sequence"/>
</dbReference>
<dbReference type="EMBL" id="AMYB01000003">
    <property type="protein sequence ID" value="OAD04273.1"/>
    <property type="molecule type" value="Genomic_DNA"/>
</dbReference>
<dbReference type="PANTHER" id="PTHR38406:SF1">
    <property type="entry name" value="TRANSCRIPTIONAL REPRESSOR OPI1"/>
    <property type="match status" value="1"/>
</dbReference>
<dbReference type="GO" id="GO:0008654">
    <property type="term" value="P:phospholipid biosynthetic process"/>
    <property type="evidence" value="ECO:0007669"/>
    <property type="project" value="TreeGrafter"/>
</dbReference>
<organism evidence="2 3">
    <name type="scientific">Mucor lusitanicus CBS 277.49</name>
    <dbReference type="NCBI Taxonomy" id="747725"/>
    <lineage>
        <taxon>Eukaryota</taxon>
        <taxon>Fungi</taxon>
        <taxon>Fungi incertae sedis</taxon>
        <taxon>Mucoromycota</taxon>
        <taxon>Mucoromycotina</taxon>
        <taxon>Mucoromycetes</taxon>
        <taxon>Mucorales</taxon>
        <taxon>Mucorineae</taxon>
        <taxon>Mucoraceae</taxon>
        <taxon>Mucor</taxon>
    </lineage>
</organism>
<feature type="region of interest" description="Disordered" evidence="1">
    <location>
        <begin position="1"/>
        <end position="42"/>
    </location>
</feature>
<dbReference type="STRING" id="747725.A0A168M232"/>
<name>A0A168M232_MUCCL</name>
<dbReference type="Pfam" id="PF08618">
    <property type="entry name" value="Opi1"/>
    <property type="match status" value="1"/>
</dbReference>
<feature type="region of interest" description="Disordered" evidence="1">
    <location>
        <begin position="176"/>
        <end position="209"/>
    </location>
</feature>
<feature type="compositionally biased region" description="Low complexity" evidence="1">
    <location>
        <begin position="257"/>
        <end position="266"/>
    </location>
</feature>
<accession>A0A168M232</accession>
<dbReference type="GO" id="GO:0006357">
    <property type="term" value="P:regulation of transcription by RNA polymerase II"/>
    <property type="evidence" value="ECO:0007669"/>
    <property type="project" value="TreeGrafter"/>
</dbReference>
<dbReference type="PANTHER" id="PTHR38406">
    <property type="entry name" value="TRANSCRIPTIONAL REPRESSOR OPI1"/>
    <property type="match status" value="1"/>
</dbReference>
<comment type="caution">
    <text evidence="2">The sequence shown here is derived from an EMBL/GenBank/DDBJ whole genome shotgun (WGS) entry which is preliminary data.</text>
</comment>
<dbReference type="GO" id="GO:0003714">
    <property type="term" value="F:transcription corepressor activity"/>
    <property type="evidence" value="ECO:0007669"/>
    <property type="project" value="InterPro"/>
</dbReference>
<reference evidence="2 3" key="1">
    <citation type="submission" date="2015-06" db="EMBL/GenBank/DDBJ databases">
        <title>Expansion of signal transduction pathways in fungi by whole-genome duplication.</title>
        <authorList>
            <consortium name="DOE Joint Genome Institute"/>
            <person name="Corrochano L.M."/>
            <person name="Kuo A."/>
            <person name="Marcet-Houben M."/>
            <person name="Polaino S."/>
            <person name="Salamov A."/>
            <person name="Villalobos J.M."/>
            <person name="Alvarez M.I."/>
            <person name="Avalos J."/>
            <person name="Benito E.P."/>
            <person name="Benoit I."/>
            <person name="Burger G."/>
            <person name="Camino L.P."/>
            <person name="Canovas D."/>
            <person name="Cerda-Olmedo E."/>
            <person name="Cheng J.-F."/>
            <person name="Dominguez A."/>
            <person name="Elias M."/>
            <person name="Eslava A.P."/>
            <person name="Glaser F."/>
            <person name="Grimwood J."/>
            <person name="Gutierrez G."/>
            <person name="Heitman J."/>
            <person name="Henrissat B."/>
            <person name="Iturriaga E.A."/>
            <person name="Lang B.F."/>
            <person name="Lavin J.L."/>
            <person name="Lee S."/>
            <person name="Li W."/>
            <person name="Lindquist E."/>
            <person name="Lopez-Garcia S."/>
            <person name="Luque E.M."/>
            <person name="Marcos A.T."/>
            <person name="Martin J."/>
            <person name="Mccluskey K."/>
            <person name="Medina H.R."/>
            <person name="Miralles-Duran A."/>
            <person name="Miyazaki A."/>
            <person name="Munoz-Torres E."/>
            <person name="Oguiza J.A."/>
            <person name="Ohm R."/>
            <person name="Olmedo M."/>
            <person name="Orejas M."/>
            <person name="Ortiz-Castellanos L."/>
            <person name="Pisabarro A.G."/>
            <person name="Rodriguez-Romero J."/>
            <person name="Ruiz-Herrera J."/>
            <person name="Ruiz-Vazquez R."/>
            <person name="Sanz C."/>
            <person name="Schackwitz W."/>
            <person name="Schmutz J."/>
            <person name="Shahriari M."/>
            <person name="Shelest E."/>
            <person name="Silva-Franco F."/>
            <person name="Soanes D."/>
            <person name="Syed K."/>
            <person name="Tagua V.G."/>
            <person name="Talbot N.J."/>
            <person name="Thon M."/>
            <person name="De Vries R.P."/>
            <person name="Wiebenga A."/>
            <person name="Yadav J.S."/>
            <person name="Braun E.L."/>
            <person name="Baker S."/>
            <person name="Garre V."/>
            <person name="Horwitz B."/>
            <person name="Torres-Martinez S."/>
            <person name="Idnurm A."/>
            <person name="Herrera-Estrella A."/>
            <person name="Gabaldon T."/>
            <person name="Grigoriev I.V."/>
        </authorList>
    </citation>
    <scope>NUCLEOTIDE SEQUENCE [LARGE SCALE GENOMIC DNA]</scope>
    <source>
        <strain evidence="2 3">CBS 277.49</strain>
    </source>
</reference>
<dbReference type="GO" id="GO:0005783">
    <property type="term" value="C:endoplasmic reticulum"/>
    <property type="evidence" value="ECO:0007669"/>
    <property type="project" value="TreeGrafter"/>
</dbReference>
<feature type="compositionally biased region" description="Low complexity" evidence="1">
    <location>
        <begin position="23"/>
        <end position="42"/>
    </location>
</feature>
<dbReference type="GO" id="GO:0030968">
    <property type="term" value="P:endoplasmic reticulum unfolded protein response"/>
    <property type="evidence" value="ECO:0007669"/>
    <property type="project" value="TreeGrafter"/>
</dbReference>
<dbReference type="VEuPathDB" id="FungiDB:MUCCIDRAFT_161024"/>
<dbReference type="GO" id="GO:0005634">
    <property type="term" value="C:nucleus"/>
    <property type="evidence" value="ECO:0007669"/>
    <property type="project" value="TreeGrafter"/>
</dbReference>
<evidence type="ECO:0000256" key="1">
    <source>
        <dbReference type="SAM" id="MobiDB-lite"/>
    </source>
</evidence>
<dbReference type="InterPro" id="IPR013927">
    <property type="entry name" value="TF_Opi1_Ccg-8"/>
</dbReference>
<feature type="compositionally biased region" description="Basic residues" evidence="1">
    <location>
        <begin position="1"/>
        <end position="12"/>
    </location>
</feature>
<evidence type="ECO:0000313" key="2">
    <source>
        <dbReference type="EMBL" id="OAD04273.1"/>
    </source>
</evidence>
<protein>
    <recommendedName>
        <fullName evidence="4">Transcription factor Opi1</fullName>
    </recommendedName>
</protein>
<keyword evidence="3" id="KW-1185">Reference proteome</keyword>
<feature type="compositionally biased region" description="Low complexity" evidence="1">
    <location>
        <begin position="192"/>
        <end position="204"/>
    </location>
</feature>
<dbReference type="AlphaFoldDB" id="A0A168M232"/>
<dbReference type="OrthoDB" id="2441642at2759"/>
<sequence length="298" mass="32608">MDYRQRKTHKASSRSTSPARSIAAPYSTHHPHPTTSSTAAPPTVSRWQQLVMGAGSAAGTTAAVISEDSMKCLKYCLSWLKYAIQHIEQQMAVLKSYLVSIATTKSSSSLTVHNNNTTNGRSVLSGIKKDIVETLRKVVEVITKYAGASLPSQSRQSVRGFILNLPGKWASLNDIRSTTNSPAGSPMLGPRSSTSSSFSSASSSLHHDTRQEEAAVRLLEFGQESVDMLHSVSTVFSDTVDRAELWIDRLKMVPGMNNSNSNTARNNDNDMEGIRLPPIRTLDVPNNSFDHSNKFEQR</sequence>